<name>A0A2D3I6Q3_9VIRU</name>
<sequence>MRVKNLISTESLADDTEFSTSTVMDPLFPSLLKDVGLLAQGTCSFLHENLGSRRPLEFVTTSRMPC</sequence>
<dbReference type="EMBL" id="MF768985">
    <property type="protein sequence ID" value="ATU84070.1"/>
    <property type="molecule type" value="Genomic_DNA"/>
</dbReference>
<organism evidence="1">
    <name type="scientific">White spot syndrome virus</name>
    <dbReference type="NCBI Taxonomy" id="342409"/>
    <lineage>
        <taxon>Viruses</taxon>
        <taxon>Viruses incertae sedis</taxon>
        <taxon>Naldaviricetes</taxon>
        <taxon>Nimaviridae</taxon>
        <taxon>Whispovirus</taxon>
    </lineage>
</organism>
<accession>A0A2D3I6Q3</accession>
<reference evidence="1" key="1">
    <citation type="journal article" date="2018" name="Aquaculture">
        <title>Complete genome sequence of a white spot syndrome virus associated with a disease incursion in Australia.</title>
        <authorList>
            <person name="Oakey J."/>
            <person name="Smith C.S."/>
        </authorList>
    </citation>
    <scope>NUCLEOTIDE SEQUENCE [LARGE SCALE GENOMIC DNA]</scope>
    <source>
        <strain evidence="1">WSSV-AU</strain>
    </source>
</reference>
<proteinExistence type="predicted"/>
<dbReference type="Proteomes" id="UP000267516">
    <property type="component" value="Segment"/>
</dbReference>
<evidence type="ECO:0000313" key="1">
    <source>
        <dbReference type="EMBL" id="ATU84070.1"/>
    </source>
</evidence>
<protein>
    <submittedName>
        <fullName evidence="1">ORF110</fullName>
    </submittedName>
</protein>